<evidence type="ECO:0000256" key="2">
    <source>
        <dbReference type="ARBA" id="ARBA00012451"/>
    </source>
</evidence>
<dbReference type="SUPFAM" id="SSF53067">
    <property type="entry name" value="Actin-like ATPase domain"/>
    <property type="match status" value="2"/>
</dbReference>
<dbReference type="OrthoDB" id="9793035at2"/>
<dbReference type="GO" id="GO:0006793">
    <property type="term" value="P:phosphorus metabolic process"/>
    <property type="evidence" value="ECO:0007669"/>
    <property type="project" value="InterPro"/>
</dbReference>
<evidence type="ECO:0000256" key="4">
    <source>
        <dbReference type="ARBA" id="ARBA00022801"/>
    </source>
</evidence>
<dbReference type="CDD" id="cd24053">
    <property type="entry name" value="ASKHA_NBD_EcPPX-GppA-like"/>
    <property type="match status" value="1"/>
</dbReference>
<dbReference type="KEGG" id="ttc:FOKN1_0959"/>
<dbReference type="EC" id="3.6.1.11" evidence="2"/>
<dbReference type="GO" id="GO:0004309">
    <property type="term" value="F:exopolyphosphatase activity"/>
    <property type="evidence" value="ECO:0007669"/>
    <property type="project" value="UniProtKB-EC"/>
</dbReference>
<evidence type="ECO:0000313" key="8">
    <source>
        <dbReference type="EMBL" id="BAZ93359.1"/>
    </source>
</evidence>
<dbReference type="FunFam" id="3.30.420.40:FF:000023">
    <property type="entry name" value="Guanosine-5'-triphosphate,3'-diphosphate pyrophosphatase"/>
    <property type="match status" value="1"/>
</dbReference>
<dbReference type="PANTHER" id="PTHR30005">
    <property type="entry name" value="EXOPOLYPHOSPHATASE"/>
    <property type="match status" value="1"/>
</dbReference>
<dbReference type="Gene3D" id="3.30.420.40">
    <property type="match status" value="1"/>
</dbReference>
<feature type="domain" description="Ppx/GppA phosphatase N-terminal" evidence="6">
    <location>
        <begin position="32"/>
        <end position="314"/>
    </location>
</feature>
<name>A0A1Z4VP09_9GAMM</name>
<reference evidence="8 9" key="1">
    <citation type="submission" date="2017-05" db="EMBL/GenBank/DDBJ databases">
        <title>Thiocyanate degradation by Thiohalobacter thiocyanaticus FOKN1.</title>
        <authorList>
            <person name="Oshiki M."/>
            <person name="Fukushima T."/>
            <person name="Kawano S."/>
            <person name="Nakagawa J."/>
        </authorList>
    </citation>
    <scope>NUCLEOTIDE SEQUENCE [LARGE SCALE GENOMIC DNA]</scope>
    <source>
        <strain evidence="8 9">FOKN1</strain>
    </source>
</reference>
<evidence type="ECO:0000259" key="7">
    <source>
        <dbReference type="Pfam" id="PF21447"/>
    </source>
</evidence>
<organism evidence="8 9">
    <name type="scientific">Thiohalobacter thiocyanaticus</name>
    <dbReference type="NCBI Taxonomy" id="585455"/>
    <lineage>
        <taxon>Bacteria</taxon>
        <taxon>Pseudomonadati</taxon>
        <taxon>Pseudomonadota</taxon>
        <taxon>Gammaproteobacteria</taxon>
        <taxon>Thiohalobacterales</taxon>
        <taxon>Thiohalobacteraceae</taxon>
        <taxon>Thiohalobacter</taxon>
    </lineage>
</organism>
<dbReference type="PANTHER" id="PTHR30005:SF0">
    <property type="entry name" value="RETROGRADE REGULATION PROTEIN 2"/>
    <property type="match status" value="1"/>
</dbReference>
<protein>
    <recommendedName>
        <fullName evidence="3">Exopolyphosphatase</fullName>
        <ecNumber evidence="2">3.6.1.11</ecNumber>
    </recommendedName>
</protein>
<dbReference type="NCBIfam" id="TIGR03706">
    <property type="entry name" value="exo_poly_only"/>
    <property type="match status" value="1"/>
</dbReference>
<comment type="catalytic activity">
    <reaction evidence="5">
        <text>[phosphate](n) + H2O = [phosphate](n-1) + phosphate + H(+)</text>
        <dbReference type="Rhea" id="RHEA:21528"/>
        <dbReference type="Rhea" id="RHEA-COMP:9859"/>
        <dbReference type="Rhea" id="RHEA-COMP:14279"/>
        <dbReference type="ChEBI" id="CHEBI:15377"/>
        <dbReference type="ChEBI" id="CHEBI:15378"/>
        <dbReference type="ChEBI" id="CHEBI:16838"/>
        <dbReference type="ChEBI" id="CHEBI:43474"/>
        <dbReference type="EC" id="3.6.1.11"/>
    </reaction>
</comment>
<dbReference type="InterPro" id="IPR050273">
    <property type="entry name" value="GppA/Ppx_hydrolase"/>
</dbReference>
<proteinExistence type="inferred from homology"/>
<sequence>MPFEAEQNPSAPAAEADTIAAVDLGSNSFHMIVASQDNGQLKVLDRLREPVRLAAGLTPEHRLSDEARARALACLERFGQRLREFPSGAVRAVGTNTLRRANRDGAFLEQARQALGHPIEIISGVEEARLIYQGVSHSVAAEPGRRLVLDIGGGSTELIVGEGFLPLYMESLYMGCVSMSQRFFPDGEITKEGMRRAVLAAQLEFRPVRARIRSLSWQSETGASGTIKAIREIVINEGWSEQGITYQALKRLRKALLAAGHVDRLNLKGLSDERRPVLAGGFAILFAAFEVLKMKRMNVSTGALREGLMLDLLGRMRHEDIREATIAAMAQRYQVDTEHAQRVEQLALAFFEQVRGCWGLNEQWQQWLHWAACLHEVGLIIAHSQYHKHGAYLIQHSDMAGFSLGEQARLASLVRGHRRKLNKELWKSQPPQMLYITLLLRLAVLLQRGRSDRLPADLALVCAPEGISLQFPSGWLEAHPLTRAGLEEEQNYLAAVGLRLDFT</sequence>
<dbReference type="AlphaFoldDB" id="A0A1Z4VP09"/>
<dbReference type="FunFam" id="3.30.420.150:FF:000001">
    <property type="entry name" value="Guanosine-5'-triphosphate,3'-diphosphate pyrophosphatase"/>
    <property type="match status" value="1"/>
</dbReference>
<dbReference type="InterPro" id="IPR022371">
    <property type="entry name" value="Exopolyphosphatase"/>
</dbReference>
<evidence type="ECO:0000256" key="5">
    <source>
        <dbReference type="ARBA" id="ARBA00047607"/>
    </source>
</evidence>
<dbReference type="Gene3D" id="1.10.3210.10">
    <property type="entry name" value="Hypothetical protein af1432"/>
    <property type="match status" value="1"/>
</dbReference>
<dbReference type="Gene3D" id="3.30.420.150">
    <property type="entry name" value="Exopolyphosphatase. Domain 2"/>
    <property type="match status" value="1"/>
</dbReference>
<evidence type="ECO:0000313" key="9">
    <source>
        <dbReference type="Proteomes" id="UP000218765"/>
    </source>
</evidence>
<comment type="similarity">
    <text evidence="1">Belongs to the GppA/Ppx family.</text>
</comment>
<dbReference type="RefSeq" id="WP_096365250.1">
    <property type="nucleotide sequence ID" value="NZ_AP018052.1"/>
</dbReference>
<dbReference type="Pfam" id="PF02541">
    <property type="entry name" value="Ppx-GppA"/>
    <property type="match status" value="1"/>
</dbReference>
<evidence type="ECO:0000256" key="1">
    <source>
        <dbReference type="ARBA" id="ARBA00007125"/>
    </source>
</evidence>
<dbReference type="EMBL" id="AP018052">
    <property type="protein sequence ID" value="BAZ93359.1"/>
    <property type="molecule type" value="Genomic_DNA"/>
</dbReference>
<evidence type="ECO:0000259" key="6">
    <source>
        <dbReference type="Pfam" id="PF02541"/>
    </source>
</evidence>
<dbReference type="InterPro" id="IPR043129">
    <property type="entry name" value="ATPase_NBD"/>
</dbReference>
<gene>
    <name evidence="8" type="ORF">FOKN1_0959</name>
</gene>
<dbReference type="SUPFAM" id="SSF109604">
    <property type="entry name" value="HD-domain/PDEase-like"/>
    <property type="match status" value="1"/>
</dbReference>
<accession>A0A1Z4VP09</accession>
<dbReference type="InterPro" id="IPR030673">
    <property type="entry name" value="PyroPPase_GppA_Ppx"/>
</dbReference>
<feature type="domain" description="Ppx/GppA phosphatase C-terminal" evidence="7">
    <location>
        <begin position="321"/>
        <end position="490"/>
    </location>
</feature>
<evidence type="ECO:0000256" key="3">
    <source>
        <dbReference type="ARBA" id="ARBA00020416"/>
    </source>
</evidence>
<dbReference type="Pfam" id="PF21447">
    <property type="entry name" value="Ppx-GppA_III"/>
    <property type="match status" value="1"/>
</dbReference>
<keyword evidence="4" id="KW-0378">Hydrolase</keyword>
<keyword evidence="9" id="KW-1185">Reference proteome</keyword>
<dbReference type="InterPro" id="IPR003695">
    <property type="entry name" value="Ppx_GppA_N"/>
</dbReference>
<dbReference type="PIRSF" id="PIRSF001267">
    <property type="entry name" value="Pyrophosphatase_GppA_Ppx"/>
    <property type="match status" value="1"/>
</dbReference>
<dbReference type="Proteomes" id="UP000218765">
    <property type="component" value="Chromosome"/>
</dbReference>
<dbReference type="InterPro" id="IPR048950">
    <property type="entry name" value="Ppx_GppA_C"/>
</dbReference>